<dbReference type="PANTHER" id="PTHR43761">
    <property type="entry name" value="D-ISOMER SPECIFIC 2-HYDROXYACID DEHYDROGENASE FAMILY PROTEIN (AFU_ORTHOLOGUE AFUA_1G13630)"/>
    <property type="match status" value="1"/>
</dbReference>
<dbReference type="InterPro" id="IPR036291">
    <property type="entry name" value="NAD(P)-bd_dom_sf"/>
</dbReference>
<dbReference type="KEGG" id="sbu:SpiBuddy_0178"/>
<sequence>MQHTIVILDGYTENPGDLSWEGFEKLGDVTVYDRTDAKDILSRIGSADIVITNKTPLSKETIDRAPKVKYIGVLATGYNVVDTQAAKEKGIPVCNIPTYGTDAVAQFAFALLLEIAHHVQHHSDAVKQGRWANCPDFCFWDYPLIELAGKTMGLIGYGRIGQSVARIARAFGMQVIAYDSYQDPKQQDVYVSLDELLNRSDVISLHCPLFEQTKGIINKDTIAKMKDGVIILNNSRGPLIVEQDLADALNSGKVYAAGLDVVSSEPIREDNPLLTAKNCLITPHISWAPKESRQRLMDIAVENLKAFLSGKSQNVVNA</sequence>
<dbReference type="GO" id="GO:0051287">
    <property type="term" value="F:NAD binding"/>
    <property type="evidence" value="ECO:0007669"/>
    <property type="project" value="InterPro"/>
</dbReference>
<dbReference type="InterPro" id="IPR006140">
    <property type="entry name" value="D-isomer_DH_NAD-bd"/>
</dbReference>
<protein>
    <submittedName>
        <fullName evidence="7">Phosphoglycerate dehydrogenase</fullName>
        <ecNumber evidence="7">1.1.1.95</ecNumber>
    </submittedName>
</protein>
<keyword evidence="8" id="KW-1185">Reference proteome</keyword>
<evidence type="ECO:0000313" key="7">
    <source>
        <dbReference type="EMBL" id="ADY12019.1"/>
    </source>
</evidence>
<evidence type="ECO:0000256" key="1">
    <source>
        <dbReference type="ARBA" id="ARBA00005854"/>
    </source>
</evidence>
<evidence type="ECO:0000313" key="8">
    <source>
        <dbReference type="Proteomes" id="UP000008466"/>
    </source>
</evidence>
<dbReference type="OrthoDB" id="9805416at2"/>
<feature type="domain" description="D-isomer specific 2-hydroxyacid dehydrogenase NAD-binding" evidence="6">
    <location>
        <begin position="109"/>
        <end position="286"/>
    </location>
</feature>
<dbReference type="PANTHER" id="PTHR43761:SF1">
    <property type="entry name" value="D-ISOMER SPECIFIC 2-HYDROXYACID DEHYDROGENASE CATALYTIC DOMAIN-CONTAINING PROTEIN-RELATED"/>
    <property type="match status" value="1"/>
</dbReference>
<dbReference type="FunFam" id="3.40.50.720:FF:000203">
    <property type="entry name" value="D-3-phosphoglycerate dehydrogenase (SerA)"/>
    <property type="match status" value="1"/>
</dbReference>
<dbReference type="PROSITE" id="PS00670">
    <property type="entry name" value="D_2_HYDROXYACID_DH_2"/>
    <property type="match status" value="1"/>
</dbReference>
<dbReference type="PROSITE" id="PS00671">
    <property type="entry name" value="D_2_HYDROXYACID_DH_3"/>
    <property type="match status" value="1"/>
</dbReference>
<dbReference type="InterPro" id="IPR029753">
    <property type="entry name" value="D-isomer_DH_CS"/>
</dbReference>
<dbReference type="eggNOG" id="COG1052">
    <property type="taxonomic scope" value="Bacteria"/>
</dbReference>
<name>F0RXG9_SPHGB</name>
<gene>
    <name evidence="7" type="ordered locus">SpiBuddy_0178</name>
</gene>
<reference evidence="8" key="1">
    <citation type="submission" date="2011-02" db="EMBL/GenBank/DDBJ databases">
        <title>Complete sequence of Spirochaeta sp. Buddy.</title>
        <authorList>
            <person name="Lucas S."/>
            <person name="Copeland A."/>
            <person name="Lapidus A."/>
            <person name="Cheng J.-F."/>
            <person name="Goodwin L."/>
            <person name="Pitluck S."/>
            <person name="Zeytun A."/>
            <person name="Detter J.C."/>
            <person name="Han C."/>
            <person name="Tapia R."/>
            <person name="Land M."/>
            <person name="Hauser L."/>
            <person name="Kyrpides N."/>
            <person name="Ivanova N."/>
            <person name="Mikhailova N."/>
            <person name="Pagani I."/>
            <person name="Ritalahti K.M."/>
            <person name="Loeffler F.E."/>
            <person name="Woyke T."/>
        </authorList>
    </citation>
    <scope>NUCLEOTIDE SEQUENCE [LARGE SCALE GENOMIC DNA]</scope>
    <source>
        <strain evidence="8">ATCC BAA-1886 / DSM 22777 / Buddy</strain>
    </source>
</reference>
<dbReference type="SUPFAM" id="SSF51735">
    <property type="entry name" value="NAD(P)-binding Rossmann-fold domains"/>
    <property type="match status" value="1"/>
</dbReference>
<dbReference type="EC" id="1.1.1.95" evidence="7"/>
<evidence type="ECO:0000259" key="5">
    <source>
        <dbReference type="Pfam" id="PF00389"/>
    </source>
</evidence>
<proteinExistence type="inferred from homology"/>
<dbReference type="Proteomes" id="UP000008466">
    <property type="component" value="Chromosome"/>
</dbReference>
<dbReference type="STRING" id="158189.SpiBuddy_0178"/>
<dbReference type="AlphaFoldDB" id="F0RXG9"/>
<dbReference type="Gene3D" id="3.40.50.720">
    <property type="entry name" value="NAD(P)-binding Rossmann-like Domain"/>
    <property type="match status" value="2"/>
</dbReference>
<dbReference type="InterPro" id="IPR050418">
    <property type="entry name" value="D-iso_2-hydroxyacid_DH_PdxB"/>
</dbReference>
<dbReference type="SUPFAM" id="SSF52283">
    <property type="entry name" value="Formate/glycerate dehydrogenase catalytic domain-like"/>
    <property type="match status" value="1"/>
</dbReference>
<dbReference type="GO" id="GO:0004617">
    <property type="term" value="F:phosphoglycerate dehydrogenase activity"/>
    <property type="evidence" value="ECO:0007669"/>
    <property type="project" value="UniProtKB-EC"/>
</dbReference>
<evidence type="ECO:0000256" key="3">
    <source>
        <dbReference type="ARBA" id="ARBA00023027"/>
    </source>
</evidence>
<dbReference type="Pfam" id="PF00389">
    <property type="entry name" value="2-Hacid_dh"/>
    <property type="match status" value="1"/>
</dbReference>
<dbReference type="CDD" id="cd12162">
    <property type="entry name" value="2-Hacid_dh_4"/>
    <property type="match status" value="1"/>
</dbReference>
<organism evidence="7 8">
    <name type="scientific">Sphaerochaeta globosa (strain ATCC BAA-1886 / DSM 22777 / Buddy)</name>
    <name type="common">Spirochaeta sp. (strain Buddy)</name>
    <dbReference type="NCBI Taxonomy" id="158189"/>
    <lineage>
        <taxon>Bacteria</taxon>
        <taxon>Pseudomonadati</taxon>
        <taxon>Spirochaetota</taxon>
        <taxon>Spirochaetia</taxon>
        <taxon>Spirochaetales</taxon>
        <taxon>Sphaerochaetaceae</taxon>
        <taxon>Sphaerochaeta</taxon>
    </lineage>
</organism>
<keyword evidence="2 4" id="KW-0560">Oxidoreductase</keyword>
<dbReference type="HOGENOM" id="CLU_019796_1_3_12"/>
<dbReference type="EMBL" id="CP002541">
    <property type="protein sequence ID" value="ADY12019.1"/>
    <property type="molecule type" value="Genomic_DNA"/>
</dbReference>
<dbReference type="RefSeq" id="WP_013605872.1">
    <property type="nucleotide sequence ID" value="NC_015152.1"/>
</dbReference>
<evidence type="ECO:0000256" key="4">
    <source>
        <dbReference type="RuleBase" id="RU003719"/>
    </source>
</evidence>
<evidence type="ECO:0000256" key="2">
    <source>
        <dbReference type="ARBA" id="ARBA00023002"/>
    </source>
</evidence>
<dbReference type="InterPro" id="IPR006139">
    <property type="entry name" value="D-isomer_2_OHA_DH_cat_dom"/>
</dbReference>
<comment type="similarity">
    <text evidence="1 4">Belongs to the D-isomer specific 2-hydroxyacid dehydrogenase family.</text>
</comment>
<keyword evidence="3" id="KW-0520">NAD</keyword>
<evidence type="ECO:0000259" key="6">
    <source>
        <dbReference type="Pfam" id="PF02826"/>
    </source>
</evidence>
<dbReference type="Pfam" id="PF02826">
    <property type="entry name" value="2-Hacid_dh_C"/>
    <property type="match status" value="1"/>
</dbReference>
<feature type="domain" description="D-isomer specific 2-hydroxyacid dehydrogenase catalytic" evidence="5">
    <location>
        <begin position="21"/>
        <end position="317"/>
    </location>
</feature>
<accession>F0RXG9</accession>